<organism evidence="1">
    <name type="scientific">Salmonella enterica</name>
    <name type="common">Salmonella choleraesuis</name>
    <dbReference type="NCBI Taxonomy" id="28901"/>
    <lineage>
        <taxon>Bacteria</taxon>
        <taxon>Pseudomonadati</taxon>
        <taxon>Pseudomonadota</taxon>
        <taxon>Gammaproteobacteria</taxon>
        <taxon>Enterobacterales</taxon>
        <taxon>Enterobacteriaceae</taxon>
        <taxon>Salmonella</taxon>
    </lineage>
</organism>
<protein>
    <submittedName>
        <fullName evidence="1">Uncharacterized protein</fullName>
    </submittedName>
</protein>
<proteinExistence type="predicted"/>
<sequence>MSFYPYMLIYIKNNQVNLYSVTGWNNSPVKKNSGLFKLFYTSAVTHRQNNYSPALRIVCMGPHGCQ</sequence>
<dbReference type="AlphaFoldDB" id="A0A5T3RAT3"/>
<name>A0A5T3RAT3_SALER</name>
<dbReference type="EMBL" id="AACZBH010000020">
    <property type="protein sequence ID" value="EAN7515608.1"/>
    <property type="molecule type" value="Genomic_DNA"/>
</dbReference>
<gene>
    <name evidence="1" type="ORF">EKX87_09785</name>
</gene>
<comment type="caution">
    <text evidence="1">The sequence shown here is derived from an EMBL/GenBank/DDBJ whole genome shotgun (WGS) entry which is preliminary data.</text>
</comment>
<evidence type="ECO:0000313" key="1">
    <source>
        <dbReference type="EMBL" id="EAN7515608.1"/>
    </source>
</evidence>
<reference evidence="1" key="1">
    <citation type="submission" date="2018-12" db="EMBL/GenBank/DDBJ databases">
        <authorList>
            <consortium name="PulseNet: The National Subtyping Network for Foodborne Disease Surveillance"/>
            <person name="Tarr C.L."/>
            <person name="Trees E."/>
            <person name="Katz L.S."/>
            <person name="Carleton-Romer H.A."/>
            <person name="Stroika S."/>
            <person name="Kucerova Z."/>
            <person name="Roache K.F."/>
            <person name="Sabol A.L."/>
            <person name="Besser J."/>
            <person name="Gerner-Smidt P."/>
        </authorList>
    </citation>
    <scope>NUCLEOTIDE SEQUENCE</scope>
    <source>
        <strain evidence="1">PNUSAS064340</strain>
    </source>
</reference>
<accession>A0A5T3RAT3</accession>